<keyword evidence="2" id="KW-1185">Reference proteome</keyword>
<feature type="non-terminal residue" evidence="1">
    <location>
        <position position="1"/>
    </location>
</feature>
<accession>A0ACA9MW40</accession>
<organism evidence="1 2">
    <name type="scientific">Racocetra persica</name>
    <dbReference type="NCBI Taxonomy" id="160502"/>
    <lineage>
        <taxon>Eukaryota</taxon>
        <taxon>Fungi</taxon>
        <taxon>Fungi incertae sedis</taxon>
        <taxon>Mucoromycota</taxon>
        <taxon>Glomeromycotina</taxon>
        <taxon>Glomeromycetes</taxon>
        <taxon>Diversisporales</taxon>
        <taxon>Gigasporaceae</taxon>
        <taxon>Racocetra</taxon>
    </lineage>
</organism>
<dbReference type="Proteomes" id="UP000789920">
    <property type="component" value="Unassembled WGS sequence"/>
</dbReference>
<proteinExistence type="predicted"/>
<protein>
    <submittedName>
        <fullName evidence="1">9109_t:CDS:1</fullName>
    </submittedName>
</protein>
<evidence type="ECO:0000313" key="2">
    <source>
        <dbReference type="Proteomes" id="UP000789920"/>
    </source>
</evidence>
<name>A0ACA9MW40_9GLOM</name>
<comment type="caution">
    <text evidence="1">The sequence shown here is derived from an EMBL/GenBank/DDBJ whole genome shotgun (WGS) entry which is preliminary data.</text>
</comment>
<reference evidence="1" key="1">
    <citation type="submission" date="2021-06" db="EMBL/GenBank/DDBJ databases">
        <authorList>
            <person name="Kallberg Y."/>
            <person name="Tangrot J."/>
            <person name="Rosling A."/>
        </authorList>
    </citation>
    <scope>NUCLEOTIDE SEQUENCE</scope>
    <source>
        <strain evidence="1">MA461A</strain>
    </source>
</reference>
<dbReference type="EMBL" id="CAJVQC010010552">
    <property type="protein sequence ID" value="CAG8617936.1"/>
    <property type="molecule type" value="Genomic_DNA"/>
</dbReference>
<evidence type="ECO:0000313" key="1">
    <source>
        <dbReference type="EMBL" id="CAG8617936.1"/>
    </source>
</evidence>
<sequence length="211" mass="25229">RLEKESKIPFRILRILQTTLVSIQLLLQTQEVTPSTYELHESIITTEQRLQQAHLLNRAHTTQEEIRTAEAIEQKIINNSRYYRSTDEDYTDQLEHLTPEGKIKQVIKTIQLLEIPLLEEKEELTLQNAFENKKYVNLFLFIKEIQELELIQKELQQYLFDNRFTSDDSDNYLAQDTRQRANYIKARLNKYQRTGETINPSYRIDYPSDEY</sequence>
<gene>
    <name evidence="1" type="ORF">RPERSI_LOCUS6587</name>
</gene>